<keyword evidence="3" id="KW-1280">Immunoglobulin</keyword>
<feature type="compositionally biased region" description="Gly residues" evidence="4">
    <location>
        <begin position="125"/>
        <end position="138"/>
    </location>
</feature>
<feature type="region of interest" description="Disordered" evidence="4">
    <location>
        <begin position="125"/>
        <end position="170"/>
    </location>
</feature>
<dbReference type="SMART" id="SM00409">
    <property type="entry name" value="IG"/>
    <property type="match status" value="1"/>
</dbReference>
<name>Q925S2_MOUSE</name>
<dbReference type="EMBL" id="AF240167">
    <property type="protein sequence ID" value="AAK43732.1"/>
    <property type="molecule type" value="mRNA"/>
</dbReference>
<dbReference type="CDD" id="cd04981">
    <property type="entry name" value="IgV_H"/>
    <property type="match status" value="1"/>
</dbReference>
<dbReference type="AlphaFoldDB" id="Q925S2"/>
<dbReference type="InterPro" id="IPR036179">
    <property type="entry name" value="Ig-like_dom_sf"/>
</dbReference>
<reference evidence="6" key="1">
    <citation type="journal article" date="2000" name="World J. Gastroenterol.">
        <title>Mechanism of exogenous nucleic acids and their precursors improving the repair of intestinal epithelium after gamma-irradiation in mice.</title>
        <authorList>
            <person name="Cui D.X."/>
            <person name="Zeng G.Y."/>
            <person name="Wang F."/>
            <person name="Xu J.R."/>
            <person name="Ren D.Q."/>
            <person name="Guo Y.H."/>
            <person name="Tian F.R."/>
            <person name="Yan X.J."/>
            <person name="Hou Y."/>
            <person name="Su C.Z."/>
        </authorList>
    </citation>
    <scope>NUCLEOTIDE SEQUENCE</scope>
    <source>
        <strain evidence="6">BALB/c</strain>
    </source>
</reference>
<evidence type="ECO:0000259" key="5">
    <source>
        <dbReference type="PROSITE" id="PS50835"/>
    </source>
</evidence>
<dbReference type="GO" id="GO:0005576">
    <property type="term" value="C:extracellular region"/>
    <property type="evidence" value="ECO:0007669"/>
    <property type="project" value="UniProtKB-ARBA"/>
</dbReference>
<protein>
    <submittedName>
        <fullName evidence="6">MRP4</fullName>
    </submittedName>
</protein>
<dbReference type="GO" id="GO:0002250">
    <property type="term" value="P:adaptive immune response"/>
    <property type="evidence" value="ECO:0007669"/>
    <property type="project" value="UniProtKB-KW"/>
</dbReference>
<dbReference type="GO" id="GO:0019814">
    <property type="term" value="C:immunoglobulin complex"/>
    <property type="evidence" value="ECO:0007669"/>
    <property type="project" value="UniProtKB-KW"/>
</dbReference>
<reference evidence="6" key="2">
    <citation type="journal article" date="2001" name="Int. J. Radiat. Biol. Relat. Stud. Phys. Chem. Med.">
        <title>Cloning of mouse genes related to repairing of intestinal epithelium of the irradiated mice by treatment with the intestinal RNA of mice of the same strain.</title>
        <authorList>
            <person name="Cui D."/>
            <person name="Zeng G."/>
            <person name="Yan X."/>
            <person name="Li X."/>
            <person name="Su C."/>
        </authorList>
    </citation>
    <scope>NUCLEOTIDE SEQUENCE</scope>
    <source>
        <strain evidence="6">BALB/c</strain>
    </source>
</reference>
<dbReference type="InterPro" id="IPR013783">
    <property type="entry name" value="Ig-like_fold"/>
</dbReference>
<dbReference type="Pfam" id="PF07686">
    <property type="entry name" value="V-set"/>
    <property type="match status" value="1"/>
</dbReference>
<dbReference type="SMART" id="SM00406">
    <property type="entry name" value="IGv"/>
    <property type="match status" value="1"/>
</dbReference>
<proteinExistence type="evidence at transcript level"/>
<keyword evidence="1" id="KW-0391">Immunity</keyword>
<evidence type="ECO:0000256" key="4">
    <source>
        <dbReference type="SAM" id="MobiDB-lite"/>
    </source>
</evidence>
<evidence type="ECO:0000313" key="6">
    <source>
        <dbReference type="EMBL" id="AAK43732.1"/>
    </source>
</evidence>
<dbReference type="InterPro" id="IPR013106">
    <property type="entry name" value="Ig_V-set"/>
</dbReference>
<feature type="domain" description="Ig-like" evidence="5">
    <location>
        <begin position="2"/>
        <end position="98"/>
    </location>
</feature>
<dbReference type="InterPro" id="IPR050199">
    <property type="entry name" value="IgHV"/>
</dbReference>
<dbReference type="Gene3D" id="2.60.40.10">
    <property type="entry name" value="Immunoglobulins"/>
    <property type="match status" value="1"/>
</dbReference>
<accession>Q925S2</accession>
<dbReference type="InterPro" id="IPR003599">
    <property type="entry name" value="Ig_sub"/>
</dbReference>
<evidence type="ECO:0000256" key="1">
    <source>
        <dbReference type="ARBA" id="ARBA00022859"/>
    </source>
</evidence>
<evidence type="ECO:0000256" key="2">
    <source>
        <dbReference type="ARBA" id="ARBA00023130"/>
    </source>
</evidence>
<evidence type="ECO:0000256" key="3">
    <source>
        <dbReference type="ARBA" id="ARBA00043265"/>
    </source>
</evidence>
<organism evidence="6">
    <name type="scientific">Mus musculus</name>
    <name type="common">Mouse</name>
    <dbReference type="NCBI Taxonomy" id="10090"/>
    <lineage>
        <taxon>Eukaryota</taxon>
        <taxon>Metazoa</taxon>
        <taxon>Chordata</taxon>
        <taxon>Craniata</taxon>
        <taxon>Vertebrata</taxon>
        <taxon>Euteleostomi</taxon>
        <taxon>Mammalia</taxon>
        <taxon>Eutheria</taxon>
        <taxon>Euarchontoglires</taxon>
        <taxon>Glires</taxon>
        <taxon>Rodentia</taxon>
        <taxon>Myomorpha</taxon>
        <taxon>Muroidea</taxon>
        <taxon>Muridae</taxon>
        <taxon>Murinae</taxon>
        <taxon>Mus</taxon>
        <taxon>Mus</taxon>
    </lineage>
</organism>
<dbReference type="PANTHER" id="PTHR23266">
    <property type="entry name" value="IMMUNOGLOBULIN HEAVY CHAIN"/>
    <property type="match status" value="1"/>
</dbReference>
<dbReference type="PROSITE" id="PS50835">
    <property type="entry name" value="IG_LIKE"/>
    <property type="match status" value="1"/>
</dbReference>
<keyword evidence="2" id="KW-1064">Adaptive immunity</keyword>
<dbReference type="InterPro" id="IPR007110">
    <property type="entry name" value="Ig-like_dom"/>
</dbReference>
<dbReference type="SUPFAM" id="SSF48726">
    <property type="entry name" value="Immunoglobulin"/>
    <property type="match status" value="1"/>
</dbReference>
<sequence>MAQVKLQQSGPEVVRPGVSVKISCKGSGYTFTDYSMHWLKMNHAQSLEWIGIISTYDGNTNYNQKFKGKATMTVDKSSITAYMELARLTSDDSAIYYCARGAYYGSFYYFDYWGQGTTVTVSSGGGGSGGGGSGGGGSESSSPGGTKLEIKRAAAGAPVPYPDPLEPRAA</sequence>
<dbReference type="FunFam" id="2.60.40.10:FF:001025">
    <property type="entry name" value="Immunoglobulin heavy variable V1-74"/>
    <property type="match status" value="1"/>
</dbReference>